<gene>
    <name evidence="4" type="ORF">ACFO0B_01270</name>
</gene>
<feature type="transmembrane region" description="Helical" evidence="2">
    <location>
        <begin position="71"/>
        <end position="92"/>
    </location>
</feature>
<comment type="caution">
    <text evidence="4">The sequence shown here is derived from an EMBL/GenBank/DDBJ whole genome shotgun (WGS) entry which is preliminary data.</text>
</comment>
<dbReference type="Proteomes" id="UP001595696">
    <property type="component" value="Unassembled WGS sequence"/>
</dbReference>
<keyword evidence="2" id="KW-0812">Transmembrane</keyword>
<feature type="compositionally biased region" description="Basic and acidic residues" evidence="1">
    <location>
        <begin position="212"/>
        <end position="226"/>
    </location>
</feature>
<feature type="domain" description="DUF6542" evidence="3">
    <location>
        <begin position="14"/>
        <end position="135"/>
    </location>
</feature>
<dbReference type="Pfam" id="PF20177">
    <property type="entry name" value="DUF6542"/>
    <property type="match status" value="1"/>
</dbReference>
<evidence type="ECO:0000256" key="1">
    <source>
        <dbReference type="SAM" id="MobiDB-lite"/>
    </source>
</evidence>
<protein>
    <submittedName>
        <fullName evidence="4">DUF6542 domain-containing protein</fullName>
    </submittedName>
</protein>
<proteinExistence type="predicted"/>
<feature type="compositionally biased region" description="Basic and acidic residues" evidence="1">
    <location>
        <begin position="235"/>
        <end position="248"/>
    </location>
</feature>
<evidence type="ECO:0000256" key="2">
    <source>
        <dbReference type="SAM" id="Phobius"/>
    </source>
</evidence>
<dbReference type="InterPro" id="IPR046672">
    <property type="entry name" value="DUF6542"/>
</dbReference>
<dbReference type="EMBL" id="JBHSAX010000002">
    <property type="protein sequence ID" value="MFC3960613.1"/>
    <property type="molecule type" value="Genomic_DNA"/>
</dbReference>
<feature type="transmembrane region" description="Helical" evidence="2">
    <location>
        <begin position="45"/>
        <end position="64"/>
    </location>
</feature>
<evidence type="ECO:0000259" key="3">
    <source>
        <dbReference type="Pfam" id="PF20177"/>
    </source>
</evidence>
<evidence type="ECO:0000313" key="5">
    <source>
        <dbReference type="Proteomes" id="UP001595696"/>
    </source>
</evidence>
<reference evidence="5" key="1">
    <citation type="journal article" date="2019" name="Int. J. Syst. Evol. Microbiol.">
        <title>The Global Catalogue of Microorganisms (GCM) 10K type strain sequencing project: providing services to taxonomists for standard genome sequencing and annotation.</title>
        <authorList>
            <consortium name="The Broad Institute Genomics Platform"/>
            <consortium name="The Broad Institute Genome Sequencing Center for Infectious Disease"/>
            <person name="Wu L."/>
            <person name="Ma J."/>
        </authorList>
    </citation>
    <scope>NUCLEOTIDE SEQUENCE [LARGE SCALE GENOMIC DNA]</scope>
    <source>
        <strain evidence="5">CGMCC 4.7330</strain>
    </source>
</reference>
<feature type="transmembrane region" description="Helical" evidence="2">
    <location>
        <begin position="112"/>
        <end position="132"/>
    </location>
</feature>
<keyword evidence="5" id="KW-1185">Reference proteome</keyword>
<feature type="compositionally biased region" description="Basic and acidic residues" evidence="1">
    <location>
        <begin position="159"/>
        <end position="180"/>
    </location>
</feature>
<accession>A0ABV8DKQ6</accession>
<evidence type="ECO:0000313" key="4">
    <source>
        <dbReference type="EMBL" id="MFC3960613.1"/>
    </source>
</evidence>
<dbReference type="RefSeq" id="WP_378610382.1">
    <property type="nucleotide sequence ID" value="NZ_JBHSAX010000002.1"/>
</dbReference>
<name>A0ABV8DKQ6_9NOCA</name>
<feature type="transmembrane region" description="Helical" evidence="2">
    <location>
        <begin position="12"/>
        <end position="33"/>
    </location>
</feature>
<sequence>MPASQRSALPAVRGVSAPVAVLIAVACTIAGFLVDAAGGGSELTLVFSGAYVLGCLLAVLAVRYRGLFTTMVLPPLLLFASVPLAYQFLTAGGSTSIKDILLNLAIPLVNRFPAMLLATVLALAVGGLRIWLRRREAASERAGEARRGTSWGRGSSLRDTGERGRRSRSEPEDDVSEMKTELLPGPSRRPAVPPAEAAPPRKPRGSGRGRAATRDREDEPQRRREGAAPGRPTVRYRDRDDDRRKPKR</sequence>
<organism evidence="4 5">
    <name type="scientific">Nocardia jiangsuensis</name>
    <dbReference type="NCBI Taxonomy" id="1691563"/>
    <lineage>
        <taxon>Bacteria</taxon>
        <taxon>Bacillati</taxon>
        <taxon>Actinomycetota</taxon>
        <taxon>Actinomycetes</taxon>
        <taxon>Mycobacteriales</taxon>
        <taxon>Nocardiaceae</taxon>
        <taxon>Nocardia</taxon>
    </lineage>
</organism>
<feature type="region of interest" description="Disordered" evidence="1">
    <location>
        <begin position="142"/>
        <end position="248"/>
    </location>
</feature>
<dbReference type="PROSITE" id="PS51257">
    <property type="entry name" value="PROKAR_LIPOPROTEIN"/>
    <property type="match status" value="1"/>
</dbReference>
<keyword evidence="2" id="KW-1133">Transmembrane helix</keyword>
<keyword evidence="2" id="KW-0472">Membrane</keyword>